<dbReference type="EMBL" id="JAGMVJ010000007">
    <property type="protein sequence ID" value="KAH7089166.1"/>
    <property type="molecule type" value="Genomic_DNA"/>
</dbReference>
<dbReference type="Proteomes" id="UP000813461">
    <property type="component" value="Unassembled WGS sequence"/>
</dbReference>
<name>A0A8K0VZK0_9PLEO</name>
<evidence type="ECO:0000313" key="3">
    <source>
        <dbReference type="Proteomes" id="UP000813461"/>
    </source>
</evidence>
<feature type="compositionally biased region" description="Acidic residues" evidence="1">
    <location>
        <begin position="160"/>
        <end position="170"/>
    </location>
</feature>
<protein>
    <submittedName>
        <fullName evidence="2">Uncharacterized protein</fullName>
    </submittedName>
</protein>
<feature type="region of interest" description="Disordered" evidence="1">
    <location>
        <begin position="234"/>
        <end position="316"/>
    </location>
</feature>
<reference evidence="2" key="1">
    <citation type="journal article" date="2021" name="Nat. Commun.">
        <title>Genetic determinants of endophytism in the Arabidopsis root mycobiome.</title>
        <authorList>
            <person name="Mesny F."/>
            <person name="Miyauchi S."/>
            <person name="Thiergart T."/>
            <person name="Pickel B."/>
            <person name="Atanasova L."/>
            <person name="Karlsson M."/>
            <person name="Huettel B."/>
            <person name="Barry K.W."/>
            <person name="Haridas S."/>
            <person name="Chen C."/>
            <person name="Bauer D."/>
            <person name="Andreopoulos W."/>
            <person name="Pangilinan J."/>
            <person name="LaButti K."/>
            <person name="Riley R."/>
            <person name="Lipzen A."/>
            <person name="Clum A."/>
            <person name="Drula E."/>
            <person name="Henrissat B."/>
            <person name="Kohler A."/>
            <person name="Grigoriev I.V."/>
            <person name="Martin F.M."/>
            <person name="Hacquard S."/>
        </authorList>
    </citation>
    <scope>NUCLEOTIDE SEQUENCE</scope>
    <source>
        <strain evidence="2">MPI-SDFR-AT-0120</strain>
    </source>
</reference>
<evidence type="ECO:0000313" key="2">
    <source>
        <dbReference type="EMBL" id="KAH7089166.1"/>
    </source>
</evidence>
<accession>A0A8K0VZK0</accession>
<proteinExistence type="predicted"/>
<dbReference type="OrthoDB" id="5430111at2759"/>
<keyword evidence="3" id="KW-1185">Reference proteome</keyword>
<dbReference type="AlphaFoldDB" id="A0A8K0VZK0"/>
<organism evidence="2 3">
    <name type="scientific">Paraphoma chrysanthemicola</name>
    <dbReference type="NCBI Taxonomy" id="798071"/>
    <lineage>
        <taxon>Eukaryota</taxon>
        <taxon>Fungi</taxon>
        <taxon>Dikarya</taxon>
        <taxon>Ascomycota</taxon>
        <taxon>Pezizomycotina</taxon>
        <taxon>Dothideomycetes</taxon>
        <taxon>Pleosporomycetidae</taxon>
        <taxon>Pleosporales</taxon>
        <taxon>Pleosporineae</taxon>
        <taxon>Phaeosphaeriaceae</taxon>
        <taxon>Paraphoma</taxon>
    </lineage>
</organism>
<sequence length="474" mass="52217">MHSELHLQQTPTGVIAVQQGHTTRLVRDDVAATTPQTSTSHRMLAFQPEASKPPDPAPATATRRRGHGVTLLTAVDPGNIIDLTENVVGDPGVEDALTSSLSASKYAFRNRRANHSKLAYDVKYHPMDDDIQPTRAAKRRMAHGETQSILVDASGSCSENNEEDTDEDNDAANSTDEERAVAQSKSRKRRRCENWPLEPPRRSLRKTSEAKVLYDMSIHPQDEELEMLTMELDSENEDEDEENVGNDSSSIFEQHPGFIGGETTAELDADTTNPRPDCTTADRSVKAATEMQSETEALVAAMSPSSSTAATPPRHSVRRREGLDVWLLEPGERYFRHDRESWVPSPSLPFSIHPERLEDQLAADANAASPYNFDHDDKENDVANCTSEQASNLGMMSIMPASQYKRTREESQASCERSMVDGALYDIDHSRSPYGLGGNDGTHEPYEPGIGGTFLNDCLRVLVSGEQLPRGADS</sequence>
<evidence type="ECO:0000256" key="1">
    <source>
        <dbReference type="SAM" id="MobiDB-lite"/>
    </source>
</evidence>
<feature type="region of interest" description="Disordered" evidence="1">
    <location>
        <begin position="32"/>
        <end position="65"/>
    </location>
</feature>
<feature type="region of interest" description="Disordered" evidence="1">
    <location>
        <begin position="150"/>
        <end position="208"/>
    </location>
</feature>
<feature type="compositionally biased region" description="Acidic residues" evidence="1">
    <location>
        <begin position="234"/>
        <end position="244"/>
    </location>
</feature>
<comment type="caution">
    <text evidence="2">The sequence shown here is derived from an EMBL/GenBank/DDBJ whole genome shotgun (WGS) entry which is preliminary data.</text>
</comment>
<feature type="compositionally biased region" description="Low complexity" evidence="1">
    <location>
        <begin position="300"/>
        <end position="313"/>
    </location>
</feature>
<gene>
    <name evidence="2" type="ORF">FB567DRAFT_326537</name>
</gene>